<sequence>MFWDLWLFLRHVLLFQVVLFLSQLLVLVQPQVIRVQSSKVSNIFLNGHVFNVETIQGYEWVDLPVSRWLDKVCSIYILDEPSCLLILALDSGSVKYDPLLSQHRNRLLYLTMLLQRGSELLIMRGKSPQEAREILISCDPFQEEVARVKKAFEIDQHAVWSLRNQTALTNEEAVERSTRMKTVAKDAHERHGKAIGQPWSEVNTTHQGGIRINMNTILTGWTVKQFVKEDFSKPVRFTCCKACGLSLFSGDNTSHRCTEETDLVPVQRPQFDRSIMLGTSDAVTAFGEPEGGLPDEVSTVAVLDVLRLSELWDIFAQYVQDRYPAALAELEATMNTDPRPNIILAAGTFIDEGEYDALVWAITALWLLMRGNPASEHRPTSRMPHKLRSNLVKSLQRDSAEAAIRIVCDVKPPCDHDEIASAINDKGERRRLQHPHPV</sequence>
<gene>
    <name evidence="1" type="ORF">JKILLFL_G6956</name>
</gene>
<accession>A0A9N8Q6F3</accession>
<dbReference type="AlphaFoldDB" id="A0A9N8Q6F3"/>
<evidence type="ECO:0000313" key="2">
    <source>
        <dbReference type="Proteomes" id="UP000836404"/>
    </source>
</evidence>
<evidence type="ECO:0000313" key="1">
    <source>
        <dbReference type="EMBL" id="CAD6899406.1"/>
    </source>
</evidence>
<dbReference type="Proteomes" id="UP000836404">
    <property type="component" value="Unassembled WGS sequence"/>
</dbReference>
<organism evidence="1 2">
    <name type="scientific">Tilletia laevis</name>
    <dbReference type="NCBI Taxonomy" id="157183"/>
    <lineage>
        <taxon>Eukaryota</taxon>
        <taxon>Fungi</taxon>
        <taxon>Dikarya</taxon>
        <taxon>Basidiomycota</taxon>
        <taxon>Ustilaginomycotina</taxon>
        <taxon>Exobasidiomycetes</taxon>
        <taxon>Tilletiales</taxon>
        <taxon>Tilletiaceae</taxon>
        <taxon>Tilletia</taxon>
    </lineage>
</organism>
<comment type="caution">
    <text evidence="1">The sequence shown here is derived from an EMBL/GenBank/DDBJ whole genome shotgun (WGS) entry which is preliminary data.</text>
</comment>
<name>A0A9N8Q6F3_9BASI</name>
<keyword evidence="2" id="KW-1185">Reference proteome</keyword>
<reference evidence="1 2" key="1">
    <citation type="submission" date="2020-10" db="EMBL/GenBank/DDBJ databases">
        <authorList>
            <person name="Sedaghatjoo S."/>
        </authorList>
    </citation>
    <scope>NUCLEOTIDE SEQUENCE [LARGE SCALE GENOMIC DNA]</scope>
    <source>
        <strain evidence="1 2">LLFL</strain>
    </source>
</reference>
<dbReference type="EMBL" id="CAJHJF010000239">
    <property type="protein sequence ID" value="CAD6899406.1"/>
    <property type="molecule type" value="Genomic_DNA"/>
</dbReference>
<protein>
    <submittedName>
        <fullName evidence="1">Uncharacterized protein</fullName>
    </submittedName>
</protein>
<proteinExistence type="predicted"/>